<dbReference type="KEGG" id="sdyn:Mal52_13600"/>
<evidence type="ECO:0000313" key="1">
    <source>
        <dbReference type="EMBL" id="QDU42891.1"/>
    </source>
</evidence>
<dbReference type="AlphaFoldDB" id="A0A517ZK87"/>
<name>A0A517ZK87_9PLAN</name>
<proteinExistence type="predicted"/>
<dbReference type="Proteomes" id="UP000319383">
    <property type="component" value="Chromosome"/>
</dbReference>
<evidence type="ECO:0000313" key="2">
    <source>
        <dbReference type="Proteomes" id="UP000319383"/>
    </source>
</evidence>
<organism evidence="1 2">
    <name type="scientific">Symmachiella dynata</name>
    <dbReference type="NCBI Taxonomy" id="2527995"/>
    <lineage>
        <taxon>Bacteria</taxon>
        <taxon>Pseudomonadati</taxon>
        <taxon>Planctomycetota</taxon>
        <taxon>Planctomycetia</taxon>
        <taxon>Planctomycetales</taxon>
        <taxon>Planctomycetaceae</taxon>
        <taxon>Symmachiella</taxon>
    </lineage>
</organism>
<dbReference type="EMBL" id="CP036276">
    <property type="protein sequence ID" value="QDU42891.1"/>
    <property type="molecule type" value="Genomic_DNA"/>
</dbReference>
<sequence>MFEERVMHIVGLSARAANGEIVDRTCYAKDDVLCVGADLLMRSQH</sequence>
<keyword evidence="2" id="KW-1185">Reference proteome</keyword>
<reference evidence="1 2" key="1">
    <citation type="submission" date="2019-02" db="EMBL/GenBank/DDBJ databases">
        <title>Deep-cultivation of Planctomycetes and their phenomic and genomic characterization uncovers novel biology.</title>
        <authorList>
            <person name="Wiegand S."/>
            <person name="Jogler M."/>
            <person name="Boedeker C."/>
            <person name="Pinto D."/>
            <person name="Vollmers J."/>
            <person name="Rivas-Marin E."/>
            <person name="Kohn T."/>
            <person name="Peeters S.H."/>
            <person name="Heuer A."/>
            <person name="Rast P."/>
            <person name="Oberbeckmann S."/>
            <person name="Bunk B."/>
            <person name="Jeske O."/>
            <person name="Meyerdierks A."/>
            <person name="Storesund J.E."/>
            <person name="Kallscheuer N."/>
            <person name="Luecker S."/>
            <person name="Lage O.M."/>
            <person name="Pohl T."/>
            <person name="Merkel B.J."/>
            <person name="Hornburger P."/>
            <person name="Mueller R.-W."/>
            <person name="Bruemmer F."/>
            <person name="Labrenz M."/>
            <person name="Spormann A.M."/>
            <person name="Op den Camp H."/>
            <person name="Overmann J."/>
            <person name="Amann R."/>
            <person name="Jetten M.S.M."/>
            <person name="Mascher T."/>
            <person name="Medema M.H."/>
            <person name="Devos D.P."/>
            <person name="Kaster A.-K."/>
            <person name="Ovreas L."/>
            <person name="Rohde M."/>
            <person name="Galperin M.Y."/>
            <person name="Jogler C."/>
        </authorList>
    </citation>
    <scope>NUCLEOTIDE SEQUENCE [LARGE SCALE GENOMIC DNA]</scope>
    <source>
        <strain evidence="1 2">Mal52</strain>
    </source>
</reference>
<gene>
    <name evidence="1" type="ORF">Mal52_13600</name>
</gene>
<accession>A0A517ZK87</accession>
<protein>
    <submittedName>
        <fullName evidence="1">Uncharacterized protein</fullName>
    </submittedName>
</protein>